<keyword evidence="1" id="KW-0472">Membrane</keyword>
<proteinExistence type="predicted"/>
<evidence type="ECO:0000313" key="2">
    <source>
        <dbReference type="EnsemblMetazoa" id="tetur01g16483.1"/>
    </source>
</evidence>
<accession>T1JU39</accession>
<keyword evidence="1" id="KW-0812">Transmembrane</keyword>
<feature type="transmembrane region" description="Helical" evidence="1">
    <location>
        <begin position="223"/>
        <end position="241"/>
    </location>
</feature>
<keyword evidence="3" id="KW-1185">Reference proteome</keyword>
<feature type="transmembrane region" description="Helical" evidence="1">
    <location>
        <begin position="181"/>
        <end position="202"/>
    </location>
</feature>
<protein>
    <submittedName>
        <fullName evidence="2">Uncharacterized protein</fullName>
    </submittedName>
</protein>
<reference evidence="2" key="2">
    <citation type="submission" date="2015-06" db="UniProtKB">
        <authorList>
            <consortium name="EnsemblMetazoa"/>
        </authorList>
    </citation>
    <scope>IDENTIFICATION</scope>
</reference>
<dbReference type="Proteomes" id="UP000015104">
    <property type="component" value="Unassembled WGS sequence"/>
</dbReference>
<evidence type="ECO:0000256" key="1">
    <source>
        <dbReference type="SAM" id="Phobius"/>
    </source>
</evidence>
<dbReference type="HOGENOM" id="CLU_579145_0_0_1"/>
<name>T1JU39_TETUR</name>
<reference evidence="3" key="1">
    <citation type="submission" date="2011-08" db="EMBL/GenBank/DDBJ databases">
        <authorList>
            <person name="Rombauts S."/>
        </authorList>
    </citation>
    <scope>NUCLEOTIDE SEQUENCE</scope>
    <source>
        <strain evidence="3">London</strain>
    </source>
</reference>
<sequence>MYTSCTNCTSSTYFNAYRSESLRTKMELYVYFCEEMAPSTKLPTVDIRLRHGFNMENVIHPVCEIRVDTKNSEFFLTDLKYLCDQCAAVTDSEFPSVRFNNSTFCILYKICGSKAKWRCSKTAKITSSDDSVAGEIEAARSQFSLNLIKQNELDANNADVIDQYKFTLADAYDFASFKYSLLFYSHCMQLVIILFHFLVISLCNHSKSMLRSLKQNWNVAKRFANFVNPAIIGIVLIWVRIRAALQNEFMNSDEISICARCLNYRENTDDYRQMRSNKIEELERIYFGDLTLARTAVQPNLKLEDILDAGNRQNSINKEKQKNQVKIANFLKRCALRMSLNENNKAVLQKLKTCFTRIHAKISFRIRMPTRAYPFEFFELPDEIKNKPDFIFRGTLMGLKPVSDWRFDTMLTMGASDQSRIIATLFIVYNQCDDEPYTIQHYAIYHALSDTSFIRSFLDIMVIVVDWVAQFN</sequence>
<organism evidence="2 3">
    <name type="scientific">Tetranychus urticae</name>
    <name type="common">Two-spotted spider mite</name>
    <dbReference type="NCBI Taxonomy" id="32264"/>
    <lineage>
        <taxon>Eukaryota</taxon>
        <taxon>Metazoa</taxon>
        <taxon>Ecdysozoa</taxon>
        <taxon>Arthropoda</taxon>
        <taxon>Chelicerata</taxon>
        <taxon>Arachnida</taxon>
        <taxon>Acari</taxon>
        <taxon>Acariformes</taxon>
        <taxon>Trombidiformes</taxon>
        <taxon>Prostigmata</taxon>
        <taxon>Eleutherengona</taxon>
        <taxon>Raphignathae</taxon>
        <taxon>Tetranychoidea</taxon>
        <taxon>Tetranychidae</taxon>
        <taxon>Tetranychus</taxon>
    </lineage>
</organism>
<keyword evidence="1" id="KW-1133">Transmembrane helix</keyword>
<dbReference type="EMBL" id="CAEY01000461">
    <property type="status" value="NOT_ANNOTATED_CDS"/>
    <property type="molecule type" value="Genomic_DNA"/>
</dbReference>
<evidence type="ECO:0000313" key="3">
    <source>
        <dbReference type="Proteomes" id="UP000015104"/>
    </source>
</evidence>
<dbReference type="EnsemblMetazoa" id="tetur01g16483.1">
    <property type="protein sequence ID" value="tetur01g16483.1"/>
    <property type="gene ID" value="tetur01g16483"/>
</dbReference>
<dbReference type="AlphaFoldDB" id="T1JU39"/>